<comment type="caution">
    <text evidence="2">The sequence shown here is derived from an EMBL/GenBank/DDBJ whole genome shotgun (WGS) entry which is preliminary data.</text>
</comment>
<evidence type="ECO:0000313" key="2">
    <source>
        <dbReference type="EMBL" id="PSJ42030.1"/>
    </source>
</evidence>
<keyword evidence="3" id="KW-1185">Reference proteome</keyword>
<name>A0A2P7QVR5_9SPHN</name>
<reference evidence="2 3" key="1">
    <citation type="submission" date="2018-03" db="EMBL/GenBank/DDBJ databases">
        <title>The draft genome of Sphingosinicella sp. GL-C-18.</title>
        <authorList>
            <person name="Liu L."/>
            <person name="Li L."/>
            <person name="Liang L."/>
            <person name="Zhang X."/>
            <person name="Wang T."/>
        </authorList>
    </citation>
    <scope>NUCLEOTIDE SEQUENCE [LARGE SCALE GENOMIC DNA]</scope>
    <source>
        <strain evidence="2 3">GL-C-18</strain>
    </source>
</reference>
<feature type="region of interest" description="Disordered" evidence="1">
    <location>
        <begin position="99"/>
        <end position="119"/>
    </location>
</feature>
<accession>A0A2P7QVR5</accession>
<sequence length="147" mass="16560">MPASPRSRFWRCPAGRRRHRAARGRGRHECRRSDRVGVHVHAERSCRQPHDPAQAKSDAAASVYFKTDGERPAIQKTTDHYSARKIGFVMFTVACEAGTGIPHGERGDRRLRAGQQRRHARLRVDEAGFKPELRGPILKDDAAGLLF</sequence>
<evidence type="ECO:0000256" key="1">
    <source>
        <dbReference type="SAM" id="MobiDB-lite"/>
    </source>
</evidence>
<dbReference type="EMBL" id="PXYI01000002">
    <property type="protein sequence ID" value="PSJ42030.1"/>
    <property type="molecule type" value="Genomic_DNA"/>
</dbReference>
<gene>
    <name evidence="2" type="ORF">C7I55_07205</name>
</gene>
<organism evidence="2 3">
    <name type="scientific">Allosphingosinicella deserti</name>
    <dbReference type="NCBI Taxonomy" id="2116704"/>
    <lineage>
        <taxon>Bacteria</taxon>
        <taxon>Pseudomonadati</taxon>
        <taxon>Pseudomonadota</taxon>
        <taxon>Alphaproteobacteria</taxon>
        <taxon>Sphingomonadales</taxon>
        <taxon>Sphingomonadaceae</taxon>
        <taxon>Allosphingosinicella</taxon>
    </lineage>
</organism>
<dbReference type="Proteomes" id="UP000241167">
    <property type="component" value="Unassembled WGS sequence"/>
</dbReference>
<proteinExistence type="predicted"/>
<feature type="region of interest" description="Disordered" evidence="1">
    <location>
        <begin position="40"/>
        <end position="59"/>
    </location>
</feature>
<evidence type="ECO:0000313" key="3">
    <source>
        <dbReference type="Proteomes" id="UP000241167"/>
    </source>
</evidence>
<feature type="compositionally biased region" description="Basic and acidic residues" evidence="1">
    <location>
        <begin position="40"/>
        <end position="50"/>
    </location>
</feature>
<dbReference type="AlphaFoldDB" id="A0A2P7QVR5"/>
<protein>
    <submittedName>
        <fullName evidence="2">Uncharacterized protein</fullName>
    </submittedName>
</protein>